<proteinExistence type="predicted"/>
<sequence>MELTDPAVFAARRERLRARMAEADIPALLVTHAANRYYLSGFELFDSQCNESVGWLAILKDGRDLLMTDARFTDAAKRLWPQEDTLIYGAGKHKAMAEVLHGRGVRALAYDPKAVTVFDYDALREHFELAPASGLVEELRRVKEPAEIELLRAACGLNHRIMRALPDAMAPGMSEAEVAWIIERMFREAGAEGLSFPSIVGVDQNAALPHAIPGEAKVPREGLVLVDIGCRLAAYCSDQTRTFWVGRDPGERFQETKRLVMTAQKAGMAAVRPGAPIASAYHAARRVFEDAGCAHQFTHSLGHGIGLETHEGPSLGPNAEGAFVPGMVVTVEPGLYDPAWGGVRWEYMVVVTPDGCVPL</sequence>
<dbReference type="PANTHER" id="PTHR46112:SF8">
    <property type="entry name" value="CYTOPLASMIC PEPTIDASE PEPQ-RELATED"/>
    <property type="match status" value="1"/>
</dbReference>
<dbReference type="AlphaFoldDB" id="A0A239A603"/>
<dbReference type="InterPro" id="IPR000994">
    <property type="entry name" value="Pept_M24"/>
</dbReference>
<dbReference type="InterPro" id="IPR036005">
    <property type="entry name" value="Creatinase/aminopeptidase-like"/>
</dbReference>
<dbReference type="InterPro" id="IPR029149">
    <property type="entry name" value="Creatin/AminoP/Spt16_N"/>
</dbReference>
<dbReference type="InterPro" id="IPR000587">
    <property type="entry name" value="Creatinase_N"/>
</dbReference>
<dbReference type="Gene3D" id="3.40.350.10">
    <property type="entry name" value="Creatinase/prolidase N-terminal domain"/>
    <property type="match status" value="1"/>
</dbReference>
<feature type="domain" description="Peptidase M24" evidence="1">
    <location>
        <begin position="149"/>
        <end position="353"/>
    </location>
</feature>
<evidence type="ECO:0000259" key="1">
    <source>
        <dbReference type="Pfam" id="PF00557"/>
    </source>
</evidence>
<keyword evidence="3" id="KW-0378">Hydrolase</keyword>
<gene>
    <name evidence="3" type="ORF">SAMN04488503_1847</name>
</gene>
<dbReference type="Pfam" id="PF00557">
    <property type="entry name" value="Peptidase_M24"/>
    <property type="match status" value="1"/>
</dbReference>
<dbReference type="Gene3D" id="3.90.230.10">
    <property type="entry name" value="Creatinase/methionine aminopeptidase superfamily"/>
    <property type="match status" value="1"/>
</dbReference>
<dbReference type="Pfam" id="PF01321">
    <property type="entry name" value="Creatinase_N"/>
    <property type="match status" value="1"/>
</dbReference>
<protein>
    <submittedName>
        <fullName evidence="3">Xaa-Pro aminopeptidase</fullName>
    </submittedName>
</protein>
<dbReference type="Proteomes" id="UP000198324">
    <property type="component" value="Unassembled WGS sequence"/>
</dbReference>
<feature type="domain" description="Creatinase N-terminal" evidence="2">
    <location>
        <begin position="12"/>
        <end position="142"/>
    </location>
</feature>
<dbReference type="PANTHER" id="PTHR46112">
    <property type="entry name" value="AMINOPEPTIDASE"/>
    <property type="match status" value="1"/>
</dbReference>
<dbReference type="RefSeq" id="WP_235641556.1">
    <property type="nucleotide sequence ID" value="NZ_FZOC01000003.1"/>
</dbReference>
<dbReference type="EMBL" id="FZOC01000003">
    <property type="protein sequence ID" value="SNR90862.1"/>
    <property type="molecule type" value="Genomic_DNA"/>
</dbReference>
<reference evidence="3 4" key="1">
    <citation type="submission" date="2017-06" db="EMBL/GenBank/DDBJ databases">
        <authorList>
            <person name="Kim H.J."/>
            <person name="Triplett B.A."/>
        </authorList>
    </citation>
    <scope>NUCLEOTIDE SEQUENCE [LARGE SCALE GENOMIC DNA]</scope>
    <source>
        <strain evidence="3 4">DSM 13116</strain>
    </source>
</reference>
<keyword evidence="3" id="KW-0645">Protease</keyword>
<dbReference type="GO" id="GO:0004177">
    <property type="term" value="F:aminopeptidase activity"/>
    <property type="evidence" value="ECO:0007669"/>
    <property type="project" value="UniProtKB-KW"/>
</dbReference>
<organism evidence="3 4">
    <name type="scientific">Humidesulfovibrio mexicanus</name>
    <dbReference type="NCBI Taxonomy" id="147047"/>
    <lineage>
        <taxon>Bacteria</taxon>
        <taxon>Pseudomonadati</taxon>
        <taxon>Thermodesulfobacteriota</taxon>
        <taxon>Desulfovibrionia</taxon>
        <taxon>Desulfovibrionales</taxon>
        <taxon>Desulfovibrionaceae</taxon>
        <taxon>Humidesulfovibrio</taxon>
    </lineage>
</organism>
<evidence type="ECO:0000313" key="3">
    <source>
        <dbReference type="EMBL" id="SNR90862.1"/>
    </source>
</evidence>
<dbReference type="SUPFAM" id="SSF55920">
    <property type="entry name" value="Creatinase/aminopeptidase"/>
    <property type="match status" value="1"/>
</dbReference>
<evidence type="ECO:0000313" key="4">
    <source>
        <dbReference type="Proteomes" id="UP000198324"/>
    </source>
</evidence>
<dbReference type="SUPFAM" id="SSF53092">
    <property type="entry name" value="Creatinase/prolidase N-terminal domain"/>
    <property type="match status" value="1"/>
</dbReference>
<keyword evidence="4" id="KW-1185">Reference proteome</keyword>
<dbReference type="InterPro" id="IPR050659">
    <property type="entry name" value="Peptidase_M24B"/>
</dbReference>
<evidence type="ECO:0000259" key="2">
    <source>
        <dbReference type="Pfam" id="PF01321"/>
    </source>
</evidence>
<accession>A0A239A603</accession>
<keyword evidence="3" id="KW-0031">Aminopeptidase</keyword>
<name>A0A239A603_9BACT</name>